<proteinExistence type="predicted"/>
<evidence type="ECO:0000256" key="2">
    <source>
        <dbReference type="ARBA" id="ARBA00022475"/>
    </source>
</evidence>
<feature type="transmembrane region" description="Helical" evidence="8">
    <location>
        <begin position="241"/>
        <end position="264"/>
    </location>
</feature>
<dbReference type="OrthoDB" id="9783652at2"/>
<feature type="transmembrane region" description="Helical" evidence="8">
    <location>
        <begin position="468"/>
        <end position="488"/>
    </location>
</feature>
<feature type="transmembrane region" description="Helical" evidence="8">
    <location>
        <begin position="50"/>
        <end position="67"/>
    </location>
</feature>
<comment type="caution">
    <text evidence="9">The sequence shown here is derived from an EMBL/GenBank/DDBJ whole genome shotgun (WGS) entry which is preliminary data.</text>
</comment>
<accession>A0A1B9F8P4</accession>
<feature type="binding site" evidence="7">
    <location>
        <position position="144"/>
    </location>
    <ligand>
        <name>Mg(2+)</name>
        <dbReference type="ChEBI" id="CHEBI:18420"/>
    </ligand>
</feature>
<dbReference type="PANTHER" id="PTHR22926">
    <property type="entry name" value="PHOSPHO-N-ACETYLMURAMOYL-PENTAPEPTIDE-TRANSFERASE"/>
    <property type="match status" value="1"/>
</dbReference>
<feature type="transmembrane region" description="Helical" evidence="8">
    <location>
        <begin position="441"/>
        <end position="462"/>
    </location>
</feature>
<dbReference type="GO" id="GO:0009103">
    <property type="term" value="P:lipopolysaccharide biosynthetic process"/>
    <property type="evidence" value="ECO:0007669"/>
    <property type="project" value="TreeGrafter"/>
</dbReference>
<evidence type="ECO:0000256" key="6">
    <source>
        <dbReference type="ARBA" id="ARBA00023136"/>
    </source>
</evidence>
<feature type="transmembrane region" description="Helical" evidence="8">
    <location>
        <begin position="73"/>
        <end position="91"/>
    </location>
</feature>
<reference evidence="9 10" key="1">
    <citation type="submission" date="2016-06" db="EMBL/GenBank/DDBJ databases">
        <title>Respiratory ammonification of nitrate coupled to the oxidation of elemental sulfur in deep-sea autotrophic thermophilic bacteria.</title>
        <authorList>
            <person name="Slobodkina G.B."/>
            <person name="Mardanov A.V."/>
            <person name="Ravin N.V."/>
            <person name="Frolova A.A."/>
            <person name="Viryasiv M.B."/>
            <person name="Chernyh N.A."/>
            <person name="Bonch-Osmolovskaya E.A."/>
            <person name="Slobodkin A.I."/>
        </authorList>
    </citation>
    <scope>NUCLEOTIDE SEQUENCE [LARGE SCALE GENOMIC DNA]</scope>
    <source>
        <strain evidence="9 10">S69</strain>
    </source>
</reference>
<gene>
    <name evidence="9" type="ORF">DBT_0097</name>
</gene>
<dbReference type="GO" id="GO:0044038">
    <property type="term" value="P:cell wall macromolecule biosynthetic process"/>
    <property type="evidence" value="ECO:0007669"/>
    <property type="project" value="TreeGrafter"/>
</dbReference>
<dbReference type="Gene3D" id="3.40.50.720">
    <property type="entry name" value="NAD(P)-binding Rossmann-like Domain"/>
    <property type="match status" value="1"/>
</dbReference>
<feature type="transmembrane region" description="Helical" evidence="8">
    <location>
        <begin position="152"/>
        <end position="170"/>
    </location>
</feature>
<organism evidence="9 10">
    <name type="scientific">Dissulfuribacter thermophilus</name>
    <dbReference type="NCBI Taxonomy" id="1156395"/>
    <lineage>
        <taxon>Bacteria</taxon>
        <taxon>Pseudomonadati</taxon>
        <taxon>Thermodesulfobacteriota</taxon>
        <taxon>Dissulfuribacteria</taxon>
        <taxon>Dissulfuribacterales</taxon>
        <taxon>Dissulfuribacteraceae</taxon>
        <taxon>Dissulfuribacter</taxon>
    </lineage>
</organism>
<feature type="transmembrane region" description="Helical" evidence="8">
    <location>
        <begin position="201"/>
        <end position="221"/>
    </location>
</feature>
<keyword evidence="10" id="KW-1185">Reference proteome</keyword>
<dbReference type="EMBL" id="MAGO01000001">
    <property type="protein sequence ID" value="OCC16280.1"/>
    <property type="molecule type" value="Genomic_DNA"/>
</dbReference>
<protein>
    <submittedName>
        <fullName evidence="9">Undecaprenyl-phosphate N-acetylglucosaminyl 1-phosphate transferase</fullName>
    </submittedName>
</protein>
<dbReference type="GO" id="GO:0005886">
    <property type="term" value="C:plasma membrane"/>
    <property type="evidence" value="ECO:0007669"/>
    <property type="project" value="UniProtKB-SubCell"/>
</dbReference>
<dbReference type="AlphaFoldDB" id="A0A1B9F8P4"/>
<evidence type="ECO:0000256" key="3">
    <source>
        <dbReference type="ARBA" id="ARBA00022679"/>
    </source>
</evidence>
<feature type="transmembrane region" description="Helical" evidence="8">
    <location>
        <begin position="285"/>
        <end position="314"/>
    </location>
</feature>
<feature type="transmembrane region" description="Helical" evidence="8">
    <location>
        <begin position="411"/>
        <end position="429"/>
    </location>
</feature>
<dbReference type="CDD" id="cd06853">
    <property type="entry name" value="GT_WecA_like"/>
    <property type="match status" value="1"/>
</dbReference>
<feature type="transmembrane region" description="Helical" evidence="8">
    <location>
        <begin position="12"/>
        <end position="29"/>
    </location>
</feature>
<keyword evidence="7" id="KW-0460">Magnesium</keyword>
<comment type="subcellular location">
    <subcellularLocation>
        <location evidence="1">Cell membrane</location>
        <topology evidence="1">Multi-pass membrane protein</topology>
    </subcellularLocation>
</comment>
<evidence type="ECO:0000313" key="9">
    <source>
        <dbReference type="EMBL" id="OCC16280.1"/>
    </source>
</evidence>
<dbReference type="InterPro" id="IPR000715">
    <property type="entry name" value="Glycosyl_transferase_4"/>
</dbReference>
<dbReference type="STRING" id="1156395.DBT_0097"/>
<name>A0A1B9F8P4_9BACT</name>
<feature type="transmembrane region" description="Helical" evidence="8">
    <location>
        <begin position="126"/>
        <end position="145"/>
    </location>
</feature>
<dbReference type="Pfam" id="PF00953">
    <property type="entry name" value="Glycos_transf_4"/>
    <property type="match status" value="1"/>
</dbReference>
<dbReference type="GO" id="GO:0071555">
    <property type="term" value="P:cell wall organization"/>
    <property type="evidence" value="ECO:0007669"/>
    <property type="project" value="TreeGrafter"/>
</dbReference>
<feature type="transmembrane region" description="Helical" evidence="8">
    <location>
        <begin position="320"/>
        <end position="339"/>
    </location>
</feature>
<dbReference type="GO" id="GO:0016780">
    <property type="term" value="F:phosphotransferase activity, for other substituted phosphate groups"/>
    <property type="evidence" value="ECO:0007669"/>
    <property type="project" value="InterPro"/>
</dbReference>
<evidence type="ECO:0000256" key="7">
    <source>
        <dbReference type="PIRSR" id="PIRSR600715-1"/>
    </source>
</evidence>
<keyword evidence="2" id="KW-1003">Cell membrane</keyword>
<dbReference type="PATRIC" id="fig|1156395.6.peg.97"/>
<keyword evidence="4 8" id="KW-0812">Transmembrane</keyword>
<dbReference type="Pfam" id="PF13727">
    <property type="entry name" value="CoA_binding_3"/>
    <property type="match status" value="1"/>
</dbReference>
<feature type="transmembrane region" description="Helical" evidence="8">
    <location>
        <begin position="371"/>
        <end position="391"/>
    </location>
</feature>
<dbReference type="Proteomes" id="UP000093080">
    <property type="component" value="Unassembled WGS sequence"/>
</dbReference>
<feature type="transmembrane region" description="Helical" evidence="8">
    <location>
        <begin position="103"/>
        <end position="120"/>
    </location>
</feature>
<comment type="cofactor">
    <cofactor evidence="7">
        <name>Mg(2+)</name>
        <dbReference type="ChEBI" id="CHEBI:18420"/>
    </cofactor>
</comment>
<keyword evidence="7" id="KW-0479">Metal-binding</keyword>
<dbReference type="SUPFAM" id="SSF53335">
    <property type="entry name" value="S-adenosyl-L-methionine-dependent methyltransferases"/>
    <property type="match status" value="1"/>
</dbReference>
<evidence type="ECO:0000256" key="5">
    <source>
        <dbReference type="ARBA" id="ARBA00022989"/>
    </source>
</evidence>
<evidence type="ECO:0000256" key="4">
    <source>
        <dbReference type="ARBA" id="ARBA00022692"/>
    </source>
</evidence>
<evidence type="ECO:0000256" key="8">
    <source>
        <dbReference type="SAM" id="Phobius"/>
    </source>
</evidence>
<keyword evidence="3 9" id="KW-0808">Transferase</keyword>
<dbReference type="RefSeq" id="WP_067615355.1">
    <property type="nucleotide sequence ID" value="NZ_MAGO01000001.1"/>
</dbReference>
<dbReference type="PANTHER" id="PTHR22926:SF3">
    <property type="entry name" value="UNDECAPRENYL-PHOSPHATE ALPHA-N-ACETYLGLUCOSAMINYL 1-PHOSPHATE TRANSFERASE"/>
    <property type="match status" value="1"/>
</dbReference>
<keyword evidence="5 8" id="KW-1133">Transmembrane helix</keyword>
<evidence type="ECO:0000313" key="10">
    <source>
        <dbReference type="Proteomes" id="UP000093080"/>
    </source>
</evidence>
<dbReference type="InterPro" id="IPR029063">
    <property type="entry name" value="SAM-dependent_MTases_sf"/>
</dbReference>
<evidence type="ECO:0000256" key="1">
    <source>
        <dbReference type="ARBA" id="ARBA00004651"/>
    </source>
</evidence>
<sequence length="632" mass="69990">MKQIFMDSGILFLMAFSLSALLTPGIIWASRTLNLVAQPREDRWHSKPTALFGGIGIFLAFTVPFAFTQLHSWQEILFLICASSMFLVGLIDDVVELTPQGKFLAQIAISAFIVAGGFRLNIGLPAISIVMSIFWVLAIVNAFNLLDNMDGLAAGIAVVSSLSFFVFGYISLKCPILLNGSVLLAGATLGFLIYNFHPARIFMGDCGSLFIGSVLAMLSIIGTWHCNSELPSSGIAGLTNLVLVLTVPVAILIVPIFDTALVSFTRTQNGRSIFKGGRDHTSHRLVLLGLSETKTVLLLMLWAACVSGLTIVLSRHSKEGLFVALALISIIALLFGIFLSHQTRFVYQESSPQKTLTANPVFREILNKKQMLQATLDTVLICLAYIASYLLRFEGKIDPVNMKLIEQTLPLIVAIKITSFWAVGLYRGQWRFVGIWDLFQLIKAVFASSLISMTILLFLYRFQGFSRIVFVNDAILTFLFIGGVRLLLRLFKEYFDMERERKHTIPILIIGAGDGGDLFLRELRKNPYHDYLPVGFIDDDPAKKGQIIHGVKVIGGRNDIPRLVKQFGIKKIFVAIMSISPKVLDEFYCIAQKVGVPCIKVPSLIPPKPVTHEAYGPKGKKIVSIRNRKIRT</sequence>
<feature type="transmembrane region" description="Helical" evidence="8">
    <location>
        <begin position="176"/>
        <end position="194"/>
    </location>
</feature>
<dbReference type="GO" id="GO:0046872">
    <property type="term" value="F:metal ion binding"/>
    <property type="evidence" value="ECO:0007669"/>
    <property type="project" value="UniProtKB-KW"/>
</dbReference>
<feature type="binding site" evidence="7">
    <location>
        <position position="205"/>
    </location>
    <ligand>
        <name>Mg(2+)</name>
        <dbReference type="ChEBI" id="CHEBI:18420"/>
    </ligand>
</feature>
<keyword evidence="6 8" id="KW-0472">Membrane</keyword>